<dbReference type="Gene3D" id="3.40.50.1820">
    <property type="entry name" value="alpha/beta hydrolase"/>
    <property type="match status" value="1"/>
</dbReference>
<dbReference type="GO" id="GO:0050525">
    <property type="term" value="F:cutinase activity"/>
    <property type="evidence" value="ECO:0007669"/>
    <property type="project" value="UniProtKB-EC"/>
</dbReference>
<dbReference type="InParanoid" id="G4ZWV7"/>
<dbReference type="RefSeq" id="XP_009532061.1">
    <property type="nucleotide sequence ID" value="XM_009533766.1"/>
</dbReference>
<evidence type="ECO:0000313" key="5">
    <source>
        <dbReference type="EMBL" id="EGZ11728.1"/>
    </source>
</evidence>
<evidence type="ECO:0000313" key="4">
    <source>
        <dbReference type="EMBL" id="EGZ11723.1"/>
    </source>
</evidence>
<dbReference type="KEGG" id="psoj:PHYSODRAFT_336230"/>
<sequence>MKFTALLGSLFVLLASPTSLVDAQCSDVHVVFARGSGEAPGLGITGQPLVRGIASNLPGKSVSSYAVNYRAAYDQTSAGPGATDMTNHVVSVANACPNTVFVLGGYSQGASVTDIALGIRTALGSGSVIPQSLAPRIKAVVTFGNPLKLYGQTIASASPTYGSKAIEFCNRGDPVCAAGFNMAAHLMYVTDGSVTTAAQKAAALVKGGRALRA</sequence>
<accession>G4ZWV7</accession>
<dbReference type="GeneID" id="20647162"/>
<keyword evidence="3" id="KW-0732">Signal</keyword>
<evidence type="ECO:0000313" key="6">
    <source>
        <dbReference type="Proteomes" id="UP000002640"/>
    </source>
</evidence>
<evidence type="ECO:0000256" key="3">
    <source>
        <dbReference type="SAM" id="SignalP"/>
    </source>
</evidence>
<protein>
    <submittedName>
        <fullName evidence="5">Cutin hydrolase</fullName>
        <ecNumber evidence="5">3.1.1.74</ecNumber>
    </submittedName>
</protein>
<dbReference type="PANTHER" id="PTHR33630:SF9">
    <property type="entry name" value="CUTINASE 4"/>
    <property type="match status" value="1"/>
</dbReference>
<reference evidence="5" key="2">
    <citation type="submission" date="2011-09" db="EMBL/GenBank/DDBJ databases">
        <authorList>
            <consortium name="US DOE Joint Genome Institute (JGI-PGF)"/>
            <person name="Aerts A."/>
            <person name="Grimwood J."/>
            <person name="Schmutz J."/>
            <person name="Lucas S."/>
            <person name="Hammon N."/>
            <person name="Glavina del Rio T."/>
            <person name="Dalin E."/>
            <person name="Tice H."/>
            <person name="Pitluck S."/>
            <person name="Dehal P."/>
            <person name="Chapman J."/>
            <person name="Putman N.H."/>
            <person name="Salamov A.A."/>
            <person name="Terry A."/>
            <person name="Rokhsar D.S."/>
            <person name="Boore J.L."/>
            <person name="Tripathy S."/>
            <person name="Tyler B.M."/>
            <person name="Grigoriev I.V."/>
        </authorList>
    </citation>
    <scope>NUCLEOTIDE SEQUENCE</scope>
    <source>
        <strain evidence="5">P6497</strain>
    </source>
</reference>
<organism evidence="6">
    <name type="scientific">Phytophthora sojae (strain P6497)</name>
    <name type="common">Soybean stem and root rot agent</name>
    <name type="synonym">Phytophthora megasperma f. sp. glycines</name>
    <dbReference type="NCBI Taxonomy" id="1094619"/>
    <lineage>
        <taxon>Eukaryota</taxon>
        <taxon>Sar</taxon>
        <taxon>Stramenopiles</taxon>
        <taxon>Oomycota</taxon>
        <taxon>Peronosporomycetes</taxon>
        <taxon>Peronosporales</taxon>
        <taxon>Peronosporaceae</taxon>
        <taxon>Phytophthora</taxon>
    </lineage>
</organism>
<dbReference type="Proteomes" id="UP000002640">
    <property type="component" value="Unassembled WGS sequence"/>
</dbReference>
<dbReference type="InterPro" id="IPR000675">
    <property type="entry name" value="Cutinase/axe"/>
</dbReference>
<dbReference type="EMBL" id="JH159157">
    <property type="protein sequence ID" value="EGZ11728.1"/>
    <property type="molecule type" value="Genomic_DNA"/>
</dbReference>
<dbReference type="AlphaFoldDB" id="G4ZWV7"/>
<dbReference type="GeneID" id="20647166"/>
<dbReference type="PANTHER" id="PTHR33630">
    <property type="entry name" value="CUTINASE RV1984C-RELATED-RELATED"/>
    <property type="match status" value="1"/>
</dbReference>
<evidence type="ECO:0000256" key="1">
    <source>
        <dbReference type="ARBA" id="ARBA00022801"/>
    </source>
</evidence>
<keyword evidence="1 5" id="KW-0378">Hydrolase</keyword>
<dbReference type="EC" id="3.1.1.74" evidence="5"/>
<dbReference type="KEGG" id="psoj:PHYSODRAFT_336225"/>
<dbReference type="InterPro" id="IPR029058">
    <property type="entry name" value="AB_hydrolase_fold"/>
</dbReference>
<reference evidence="5 6" key="1">
    <citation type="journal article" date="2006" name="Science">
        <title>Phytophthora genome sequences uncover evolutionary origins and mechanisms of pathogenesis.</title>
        <authorList>
            <person name="Tyler B.M."/>
            <person name="Tripathy S."/>
            <person name="Zhang X."/>
            <person name="Dehal P."/>
            <person name="Jiang R.H."/>
            <person name="Aerts A."/>
            <person name="Arredondo F.D."/>
            <person name="Baxter L."/>
            <person name="Bensasson D."/>
            <person name="Beynon J.L."/>
            <person name="Chapman J."/>
            <person name="Damasceno C.M."/>
            <person name="Dorrance A.E."/>
            <person name="Dou D."/>
            <person name="Dickerman A.W."/>
            <person name="Dubchak I.L."/>
            <person name="Garbelotto M."/>
            <person name="Gijzen M."/>
            <person name="Gordon S.G."/>
            <person name="Govers F."/>
            <person name="Grunwald N.J."/>
            <person name="Huang W."/>
            <person name="Ivors K.L."/>
            <person name="Jones R.W."/>
            <person name="Kamoun S."/>
            <person name="Krampis K."/>
            <person name="Lamour K.H."/>
            <person name="Lee M.K."/>
            <person name="McDonald W.H."/>
            <person name="Medina M."/>
            <person name="Meijer H.J."/>
            <person name="Nordberg E.K."/>
            <person name="Maclean D.J."/>
            <person name="Ospina-Giraldo M.D."/>
            <person name="Morris P.F."/>
            <person name="Phuntumart V."/>
            <person name="Putnam N.H."/>
            <person name="Rash S."/>
            <person name="Rose J.K."/>
            <person name="Sakihama Y."/>
            <person name="Salamov A.A."/>
            <person name="Savidor A."/>
            <person name="Scheuring C.F."/>
            <person name="Smith B.M."/>
            <person name="Sobral B.W."/>
            <person name="Terry A."/>
            <person name="Torto-Alalibo T.A."/>
            <person name="Win J."/>
            <person name="Xu Z."/>
            <person name="Zhang H."/>
            <person name="Grigoriev I.V."/>
            <person name="Rokhsar D.S."/>
            <person name="Boore J.L."/>
        </authorList>
    </citation>
    <scope>NUCLEOTIDE SEQUENCE [LARGE SCALE GENOMIC DNA]</scope>
    <source>
        <strain evidence="5 6">P6497</strain>
    </source>
</reference>
<dbReference type="ESTHER" id="physp-g4zwv7">
    <property type="family name" value="Cutinase"/>
</dbReference>
<feature type="signal peptide" evidence="3">
    <location>
        <begin position="1"/>
        <end position="23"/>
    </location>
</feature>
<keyword evidence="2" id="KW-1015">Disulfide bond</keyword>
<evidence type="ECO:0000256" key="2">
    <source>
        <dbReference type="ARBA" id="ARBA00023157"/>
    </source>
</evidence>
<feature type="chain" id="PRO_5010834010" evidence="3">
    <location>
        <begin position="24"/>
        <end position="213"/>
    </location>
</feature>
<dbReference type="Pfam" id="PF01083">
    <property type="entry name" value="Cutinase"/>
    <property type="match status" value="1"/>
</dbReference>
<dbReference type="SUPFAM" id="SSF53474">
    <property type="entry name" value="alpha/beta-Hydrolases"/>
    <property type="match status" value="1"/>
</dbReference>
<gene>
    <name evidence="4" type="ORF">PHYSODRAFT_336225</name>
    <name evidence="5" type="ORF">PHYSODRAFT_336230</name>
</gene>
<dbReference type="STRING" id="1094619.G4ZWV7"/>
<name>G4ZWV7_PHYSP</name>
<keyword evidence="6" id="KW-1185">Reference proteome</keyword>
<proteinExistence type="predicted"/>
<dbReference type="SMR" id="G4ZWV7"/>
<dbReference type="SMART" id="SM01110">
    <property type="entry name" value="Cutinase"/>
    <property type="match status" value="1"/>
</dbReference>
<dbReference type="RefSeq" id="XP_009532056.1">
    <property type="nucleotide sequence ID" value="XM_009533761.1"/>
</dbReference>
<dbReference type="EMBL" id="JH159157">
    <property type="protein sequence ID" value="EGZ11723.1"/>
    <property type="molecule type" value="Genomic_DNA"/>
</dbReference>